<comment type="caution">
    <text evidence="1">The sequence shown here is derived from an EMBL/GenBank/DDBJ whole genome shotgun (WGS) entry which is preliminary data.</text>
</comment>
<dbReference type="GO" id="GO:0015473">
    <property type="term" value="F:fimbrial usher porin activity"/>
    <property type="evidence" value="ECO:0007669"/>
    <property type="project" value="InterPro"/>
</dbReference>
<dbReference type="PANTHER" id="PTHR30451">
    <property type="entry name" value="OUTER MEMBRANE USHER PROTEIN"/>
    <property type="match status" value="1"/>
</dbReference>
<dbReference type="Proteomes" id="UP000076276">
    <property type="component" value="Unassembled WGS sequence"/>
</dbReference>
<evidence type="ECO:0000313" key="1">
    <source>
        <dbReference type="EMBL" id="KYQ70788.1"/>
    </source>
</evidence>
<proteinExistence type="predicted"/>
<dbReference type="Gene3D" id="2.60.40.2610">
    <property type="entry name" value="Outer membrane usher protein FimD, plug domain"/>
    <property type="match status" value="1"/>
</dbReference>
<dbReference type="PANTHER" id="PTHR30451:SF5">
    <property type="entry name" value="SLR0019 PROTEIN"/>
    <property type="match status" value="1"/>
</dbReference>
<dbReference type="AlphaFoldDB" id="A0A151XY71"/>
<protein>
    <recommendedName>
        <fullName evidence="3">Fimbrial protein</fullName>
    </recommendedName>
</protein>
<evidence type="ECO:0000313" key="2">
    <source>
        <dbReference type="Proteomes" id="UP000076276"/>
    </source>
</evidence>
<accession>A0A151XY71</accession>
<dbReference type="RefSeq" id="WP_067671670.1">
    <property type="nucleotide sequence ID" value="NZ_CBCSIK010000007.1"/>
</dbReference>
<dbReference type="InterPro" id="IPR042186">
    <property type="entry name" value="FimD_plug_dom"/>
</dbReference>
<evidence type="ECO:0008006" key="3">
    <source>
        <dbReference type="Google" id="ProtNLM"/>
    </source>
</evidence>
<keyword evidence="2" id="KW-1185">Reference proteome</keyword>
<gene>
    <name evidence="1" type="ORF">AZH43_03455</name>
</gene>
<dbReference type="STRING" id="1806892.AZH43_03455"/>
<organism evidence="1 2">
    <name type="scientific">Acinetobacter pragensis</name>
    <dbReference type="NCBI Taxonomy" id="1806892"/>
    <lineage>
        <taxon>Bacteria</taxon>
        <taxon>Pseudomonadati</taxon>
        <taxon>Pseudomonadota</taxon>
        <taxon>Gammaproteobacteria</taxon>
        <taxon>Moraxellales</taxon>
        <taxon>Moraxellaceae</taxon>
        <taxon>Acinetobacter</taxon>
    </lineage>
</organism>
<dbReference type="EMBL" id="LUAW01000045">
    <property type="protein sequence ID" value="KYQ70788.1"/>
    <property type="molecule type" value="Genomic_DNA"/>
</dbReference>
<dbReference type="Gene3D" id="2.60.40.3110">
    <property type="match status" value="1"/>
</dbReference>
<dbReference type="GO" id="GO:0009297">
    <property type="term" value="P:pilus assembly"/>
    <property type="evidence" value="ECO:0007669"/>
    <property type="project" value="InterPro"/>
</dbReference>
<dbReference type="OrthoDB" id="8587at2"/>
<sequence>MVIRQLCDVRKSPSILVLLLCCIQVKYTHAQDFPVEPAVKLPAGTQNSARPNSENLILGLWINGVDTQQDVFILKENNQLYIECSLLKQGFVDVSKFTYLKKDNLQYCLIDRSDISSQMDEQRQLFKLNIPAQYMLSQKLSSQQDYLPDLPNLGGFINYNVYFQNGDYNKQANASTDLNIFWKNILLNSGHIFRKNYNEDQSNFQSSSRLNTSLSFEFPKNMTSLKLGDNISTATGLNQSFYFGGFSFGTNFSSRPNYTYWNTPSISGSALTQSSVDLIINGTQAYNAKVNPGQFNIDSNIGFNGLGDAEIVVKDILGNTSVQNIPIFVNQRLLRPGLTDYNISAGKLRYNYAYDDNDYRDWFGSAYIRRGITSSTTLGATADYSKKLESAGLLWSQYLYKLGLLEVNSAYSHADNLGLEGYTVNTEFKRDKQSYSIGLRSQYYSSDFRMLGLDDYTTNYLPKNENQIYLSKYQIPYLNNLSLSYVERKYRDDINQEDQRIFNLRSSRSLAKGLFGSLGISYDAESRDHASIDLMLSYNFDDNKHSVTLSQHDDDETSLQFNKYSYENTGFDYTVGASRSHDVYSGNLSTRFKTNAGDLNLQYLQTDDQKYYNASYMGSLVWLGNRFDLSKYISNSFGLVRLENTSNVDIYSNGSYIGKTNKHGEIFSYNLSGYTKNSIAFDESQIGIDTDIESTNRSIMPMNQRGYIIDFPISKNQSKDVTFKFIDDNQNVLATGSIVNLIGMNNGKYPITSSNLVTFYGLMPMDYSFEVQTADKICKSSFTLGLDTNVDEPITLICQ</sequence>
<name>A0A151XY71_9GAMM</name>
<dbReference type="InterPro" id="IPR000015">
    <property type="entry name" value="Fimb_usher"/>
</dbReference>
<reference evidence="1 2" key="1">
    <citation type="submission" date="2016-03" db="EMBL/GenBank/DDBJ databases">
        <title>Acinetobacter genomospecies 28 strain ANC 4149.</title>
        <authorList>
            <person name="Radolfova-Krizova L."/>
            <person name="Nemec A."/>
        </authorList>
    </citation>
    <scope>NUCLEOTIDE SEQUENCE [LARGE SCALE GENOMIC DNA]</scope>
    <source>
        <strain evidence="1 2">ANC 4149</strain>
    </source>
</reference>
<dbReference type="GO" id="GO:0009279">
    <property type="term" value="C:cell outer membrane"/>
    <property type="evidence" value="ECO:0007669"/>
    <property type="project" value="TreeGrafter"/>
</dbReference>
<dbReference type="Pfam" id="PF00577">
    <property type="entry name" value="Usher"/>
    <property type="match status" value="1"/>
</dbReference>